<dbReference type="EMBL" id="JASCZI010066047">
    <property type="protein sequence ID" value="MED6142033.1"/>
    <property type="molecule type" value="Genomic_DNA"/>
</dbReference>
<proteinExistence type="predicted"/>
<evidence type="ECO:0000313" key="2">
    <source>
        <dbReference type="EMBL" id="MED6142033.1"/>
    </source>
</evidence>
<reference evidence="2 3" key="1">
    <citation type="journal article" date="2023" name="Plants (Basel)">
        <title>Bridging the Gap: Combining Genomics and Transcriptomics Approaches to Understand Stylosanthes scabra, an Orphan Legume from the Brazilian Caatinga.</title>
        <authorList>
            <person name="Ferreira-Neto J.R.C."/>
            <person name="da Silva M.D."/>
            <person name="Binneck E."/>
            <person name="de Melo N.F."/>
            <person name="da Silva R.H."/>
            <person name="de Melo A.L.T.M."/>
            <person name="Pandolfi V."/>
            <person name="Bustamante F.O."/>
            <person name="Brasileiro-Vidal A.C."/>
            <person name="Benko-Iseppon A.M."/>
        </authorList>
    </citation>
    <scope>NUCLEOTIDE SEQUENCE [LARGE SCALE GENOMIC DNA]</scope>
    <source>
        <tissue evidence="2">Leaves</tissue>
    </source>
</reference>
<evidence type="ECO:0000256" key="1">
    <source>
        <dbReference type="SAM" id="MobiDB-lite"/>
    </source>
</evidence>
<gene>
    <name evidence="2" type="ORF">PIB30_109472</name>
</gene>
<feature type="non-terminal residue" evidence="2">
    <location>
        <position position="1"/>
    </location>
</feature>
<feature type="compositionally biased region" description="Polar residues" evidence="1">
    <location>
        <begin position="78"/>
        <end position="88"/>
    </location>
</feature>
<name>A0ABU6T216_9FABA</name>
<protein>
    <submittedName>
        <fullName evidence="2">Uncharacterized protein</fullName>
    </submittedName>
</protein>
<keyword evidence="3" id="KW-1185">Reference proteome</keyword>
<sequence>EKWILDEMELTSSGSSGGGGSEIPLISFPSDIIESLPYSAVWFMMDRTELCLISPHFTSFRAAAVCVFAELSSRPFTSPPVLQSNSARNDIDPQPHQPGATTAPTARRGSISIRSVLAANLAPTCKFFFSVLYFSNSF</sequence>
<organism evidence="2 3">
    <name type="scientific">Stylosanthes scabra</name>
    <dbReference type="NCBI Taxonomy" id="79078"/>
    <lineage>
        <taxon>Eukaryota</taxon>
        <taxon>Viridiplantae</taxon>
        <taxon>Streptophyta</taxon>
        <taxon>Embryophyta</taxon>
        <taxon>Tracheophyta</taxon>
        <taxon>Spermatophyta</taxon>
        <taxon>Magnoliopsida</taxon>
        <taxon>eudicotyledons</taxon>
        <taxon>Gunneridae</taxon>
        <taxon>Pentapetalae</taxon>
        <taxon>rosids</taxon>
        <taxon>fabids</taxon>
        <taxon>Fabales</taxon>
        <taxon>Fabaceae</taxon>
        <taxon>Papilionoideae</taxon>
        <taxon>50 kb inversion clade</taxon>
        <taxon>dalbergioids sensu lato</taxon>
        <taxon>Dalbergieae</taxon>
        <taxon>Pterocarpus clade</taxon>
        <taxon>Stylosanthes</taxon>
    </lineage>
</organism>
<dbReference type="Proteomes" id="UP001341840">
    <property type="component" value="Unassembled WGS sequence"/>
</dbReference>
<feature type="region of interest" description="Disordered" evidence="1">
    <location>
        <begin position="78"/>
        <end position="106"/>
    </location>
</feature>
<comment type="caution">
    <text evidence="2">The sequence shown here is derived from an EMBL/GenBank/DDBJ whole genome shotgun (WGS) entry which is preliminary data.</text>
</comment>
<evidence type="ECO:0000313" key="3">
    <source>
        <dbReference type="Proteomes" id="UP001341840"/>
    </source>
</evidence>
<accession>A0ABU6T216</accession>